<evidence type="ECO:0000313" key="2">
    <source>
        <dbReference type="EMBL" id="SVB59144.1"/>
    </source>
</evidence>
<organism evidence="2">
    <name type="scientific">marine metagenome</name>
    <dbReference type="NCBI Taxonomy" id="408172"/>
    <lineage>
        <taxon>unclassified sequences</taxon>
        <taxon>metagenomes</taxon>
        <taxon>ecological metagenomes</taxon>
    </lineage>
</organism>
<protein>
    <submittedName>
        <fullName evidence="2">Uncharacterized protein</fullName>
    </submittedName>
</protein>
<proteinExistence type="predicted"/>
<feature type="region of interest" description="Disordered" evidence="1">
    <location>
        <begin position="1"/>
        <end position="31"/>
    </location>
</feature>
<reference evidence="2" key="1">
    <citation type="submission" date="2018-05" db="EMBL/GenBank/DDBJ databases">
        <authorList>
            <person name="Lanie J.A."/>
            <person name="Ng W.-L."/>
            <person name="Kazmierczak K.M."/>
            <person name="Andrzejewski T.M."/>
            <person name="Davidsen T.M."/>
            <person name="Wayne K.J."/>
            <person name="Tettelin H."/>
            <person name="Glass J.I."/>
            <person name="Rusch D."/>
            <person name="Podicherti R."/>
            <person name="Tsui H.-C.T."/>
            <person name="Winkler M.E."/>
        </authorList>
    </citation>
    <scope>NUCLEOTIDE SEQUENCE</scope>
</reference>
<gene>
    <name evidence="2" type="ORF">METZ01_LOCUS211998</name>
</gene>
<sequence length="31" mass="3426">MFPPANPSRERGEPNGFGVGSKFSEFDLARK</sequence>
<dbReference type="EMBL" id="UINC01048518">
    <property type="protein sequence ID" value="SVB59144.1"/>
    <property type="molecule type" value="Genomic_DNA"/>
</dbReference>
<accession>A0A382F9Z8</accession>
<evidence type="ECO:0000256" key="1">
    <source>
        <dbReference type="SAM" id="MobiDB-lite"/>
    </source>
</evidence>
<name>A0A382F9Z8_9ZZZZ</name>
<dbReference type="AlphaFoldDB" id="A0A382F9Z8"/>
<feature type="non-terminal residue" evidence="2">
    <location>
        <position position="31"/>
    </location>
</feature>